<reference evidence="3" key="1">
    <citation type="submission" date="2016-06" db="UniProtKB">
        <authorList>
            <consortium name="WormBaseParasite"/>
        </authorList>
    </citation>
    <scope>IDENTIFICATION</scope>
</reference>
<evidence type="ECO:0000313" key="2">
    <source>
        <dbReference type="Proteomes" id="UP000271098"/>
    </source>
</evidence>
<dbReference type="EMBL" id="UYRT01019544">
    <property type="protein sequence ID" value="VDK58561.1"/>
    <property type="molecule type" value="Genomic_DNA"/>
</dbReference>
<accession>A0A183DFK3</accession>
<dbReference type="Proteomes" id="UP000271098">
    <property type="component" value="Unassembled WGS sequence"/>
</dbReference>
<reference evidence="1 2" key="2">
    <citation type="submission" date="2018-11" db="EMBL/GenBank/DDBJ databases">
        <authorList>
            <consortium name="Pathogen Informatics"/>
        </authorList>
    </citation>
    <scope>NUCLEOTIDE SEQUENCE [LARGE SCALE GENOMIC DNA]</scope>
</reference>
<sequence>MRALASNEAVEPVLLFLALHNDYNVITELNDMSLRSMATTNFRNVIGYFEKCNMDGCEKQDAVDSHLLHLVLKGLHNENEVC</sequence>
<evidence type="ECO:0000313" key="1">
    <source>
        <dbReference type="EMBL" id="VDK58561.1"/>
    </source>
</evidence>
<organism evidence="3">
    <name type="scientific">Gongylonema pulchrum</name>
    <dbReference type="NCBI Taxonomy" id="637853"/>
    <lineage>
        <taxon>Eukaryota</taxon>
        <taxon>Metazoa</taxon>
        <taxon>Ecdysozoa</taxon>
        <taxon>Nematoda</taxon>
        <taxon>Chromadorea</taxon>
        <taxon>Rhabditida</taxon>
        <taxon>Spirurina</taxon>
        <taxon>Spiruromorpha</taxon>
        <taxon>Spiruroidea</taxon>
        <taxon>Gongylonematidae</taxon>
        <taxon>Gongylonema</taxon>
    </lineage>
</organism>
<keyword evidence="2" id="KW-1185">Reference proteome</keyword>
<gene>
    <name evidence="1" type="ORF">GPUH_LOCUS7499</name>
</gene>
<dbReference type="WBParaSite" id="GPUH_0000750301-mRNA-1">
    <property type="protein sequence ID" value="GPUH_0000750301-mRNA-1"/>
    <property type="gene ID" value="GPUH_0000750301"/>
</dbReference>
<dbReference type="AlphaFoldDB" id="A0A183DFK3"/>
<evidence type="ECO:0000313" key="3">
    <source>
        <dbReference type="WBParaSite" id="GPUH_0000750301-mRNA-1"/>
    </source>
</evidence>
<protein>
    <submittedName>
        <fullName evidence="3">ANK_REP_REGION domain-containing protein</fullName>
    </submittedName>
</protein>
<proteinExistence type="predicted"/>
<name>A0A183DFK3_9BILA</name>